<dbReference type="EMBL" id="UXAU01000019">
    <property type="protein sequence ID" value="VDC23825.1"/>
    <property type="molecule type" value="Genomic_DNA"/>
</dbReference>
<proteinExistence type="predicted"/>
<dbReference type="Pfam" id="PF13193">
    <property type="entry name" value="AMP-binding_C"/>
    <property type="match status" value="1"/>
</dbReference>
<accession>A0A3P5WQF2</accession>
<protein>
    <submittedName>
        <fullName evidence="2">Long-chain-fatty-acid--CoA ligase FadD13</fullName>
        <ecNumber evidence="2">6.2.1.3</ecNumber>
    </submittedName>
</protein>
<evidence type="ECO:0000313" key="3">
    <source>
        <dbReference type="Proteomes" id="UP000280861"/>
    </source>
</evidence>
<evidence type="ECO:0000313" key="2">
    <source>
        <dbReference type="EMBL" id="VDC23825.1"/>
    </source>
</evidence>
<reference evidence="2 3" key="1">
    <citation type="submission" date="2018-11" db="EMBL/GenBank/DDBJ databases">
        <authorList>
            <person name="Criscuolo A."/>
        </authorList>
    </citation>
    <scope>NUCLEOTIDE SEQUENCE [LARGE SCALE GENOMIC DNA]</scope>
    <source>
        <strain evidence="2">AT11b</strain>
    </source>
</reference>
<keyword evidence="3" id="KW-1185">Reference proteome</keyword>
<dbReference type="Gene3D" id="3.30.300.30">
    <property type="match status" value="1"/>
</dbReference>
<dbReference type="EC" id="6.2.1.3" evidence="2"/>
<dbReference type="AlphaFoldDB" id="A0A3P5WQF2"/>
<keyword evidence="2" id="KW-0436">Ligase</keyword>
<evidence type="ECO:0000259" key="1">
    <source>
        <dbReference type="Pfam" id="PF13193"/>
    </source>
</evidence>
<feature type="domain" description="AMP-binding enzyme C-terminal" evidence="1">
    <location>
        <begin position="6"/>
        <end position="53"/>
    </location>
</feature>
<gene>
    <name evidence="2" type="ORF">PSET11_01267</name>
</gene>
<dbReference type="InterPro" id="IPR045851">
    <property type="entry name" value="AMP-bd_C_sf"/>
</dbReference>
<organism evidence="2 3">
    <name type="scientific">Arthrobacter ulcerisalmonis</name>
    <dbReference type="NCBI Taxonomy" id="2483813"/>
    <lineage>
        <taxon>Bacteria</taxon>
        <taxon>Bacillati</taxon>
        <taxon>Actinomycetota</taxon>
        <taxon>Actinomycetes</taxon>
        <taxon>Micrococcales</taxon>
        <taxon>Micrococcaceae</taxon>
        <taxon>Arthrobacter</taxon>
    </lineage>
</organism>
<dbReference type="InterPro" id="IPR025110">
    <property type="entry name" value="AMP-bd_C"/>
</dbReference>
<sequence>MSPPRPRAVEMLRDGAQLTETELRKYLEGKLARYKIPKSVLFMDEMPRNASGKIKKADLRKQSTTQL</sequence>
<name>A0A3P5WQF2_9MICC</name>
<dbReference type="SUPFAM" id="SSF56801">
    <property type="entry name" value="Acetyl-CoA synthetase-like"/>
    <property type="match status" value="1"/>
</dbReference>
<dbReference type="GO" id="GO:0004467">
    <property type="term" value="F:long-chain fatty acid-CoA ligase activity"/>
    <property type="evidence" value="ECO:0007669"/>
    <property type="project" value="UniProtKB-EC"/>
</dbReference>
<dbReference type="Proteomes" id="UP000280861">
    <property type="component" value="Unassembled WGS sequence"/>
</dbReference>